<accession>A0A5B7IU57</accession>
<feature type="chain" id="PRO_5022763440" description="Vitelline membrane outer layer protein 1" evidence="1">
    <location>
        <begin position="20"/>
        <end position="103"/>
    </location>
</feature>
<reference evidence="2 3" key="1">
    <citation type="submission" date="2019-05" db="EMBL/GenBank/DDBJ databases">
        <title>Another draft genome of Portunus trituberculatus and its Hox gene families provides insights of decapod evolution.</title>
        <authorList>
            <person name="Jeong J.-H."/>
            <person name="Song I."/>
            <person name="Kim S."/>
            <person name="Choi T."/>
            <person name="Kim D."/>
            <person name="Ryu S."/>
            <person name="Kim W."/>
        </authorList>
    </citation>
    <scope>NUCLEOTIDE SEQUENCE [LARGE SCALE GENOMIC DNA]</scope>
    <source>
        <tissue evidence="2">Muscle</tissue>
    </source>
</reference>
<dbReference type="PROSITE" id="PS51257">
    <property type="entry name" value="PROKAR_LIPOPROTEIN"/>
    <property type="match status" value="1"/>
</dbReference>
<organism evidence="2 3">
    <name type="scientific">Portunus trituberculatus</name>
    <name type="common">Swimming crab</name>
    <name type="synonym">Neptunus trituberculatus</name>
    <dbReference type="NCBI Taxonomy" id="210409"/>
    <lineage>
        <taxon>Eukaryota</taxon>
        <taxon>Metazoa</taxon>
        <taxon>Ecdysozoa</taxon>
        <taxon>Arthropoda</taxon>
        <taxon>Crustacea</taxon>
        <taxon>Multicrustacea</taxon>
        <taxon>Malacostraca</taxon>
        <taxon>Eumalacostraca</taxon>
        <taxon>Eucarida</taxon>
        <taxon>Decapoda</taxon>
        <taxon>Pleocyemata</taxon>
        <taxon>Brachyura</taxon>
        <taxon>Eubrachyura</taxon>
        <taxon>Portunoidea</taxon>
        <taxon>Portunidae</taxon>
        <taxon>Portuninae</taxon>
        <taxon>Portunus</taxon>
    </lineage>
</organism>
<dbReference type="EMBL" id="VSRR010074491">
    <property type="protein sequence ID" value="MPC87432.1"/>
    <property type="molecule type" value="Genomic_DNA"/>
</dbReference>
<dbReference type="AlphaFoldDB" id="A0A5B7IU57"/>
<dbReference type="Proteomes" id="UP000324222">
    <property type="component" value="Unassembled WGS sequence"/>
</dbReference>
<evidence type="ECO:0008006" key="4">
    <source>
        <dbReference type="Google" id="ProtNLM"/>
    </source>
</evidence>
<feature type="signal peptide" evidence="1">
    <location>
        <begin position="1"/>
        <end position="19"/>
    </location>
</feature>
<proteinExistence type="predicted"/>
<name>A0A5B7IU57_PORTR</name>
<comment type="caution">
    <text evidence="2">The sequence shown here is derived from an EMBL/GenBank/DDBJ whole genome shotgun (WGS) entry which is preliminary data.</text>
</comment>
<sequence>MMGFRKAWWVFVGLLMVQAIGIYACAGRAEDDLRDEGDAPGPCMKDTPPGICTAQLVTGGIRYLISQSIVNKETISPKDYTGYKIQVCCEGKIDIIRPNYVYV</sequence>
<evidence type="ECO:0000313" key="2">
    <source>
        <dbReference type="EMBL" id="MPC87432.1"/>
    </source>
</evidence>
<gene>
    <name evidence="2" type="ORF">E2C01_082294</name>
</gene>
<evidence type="ECO:0000256" key="1">
    <source>
        <dbReference type="SAM" id="SignalP"/>
    </source>
</evidence>
<keyword evidence="1" id="KW-0732">Signal</keyword>
<evidence type="ECO:0000313" key="3">
    <source>
        <dbReference type="Proteomes" id="UP000324222"/>
    </source>
</evidence>
<keyword evidence="3" id="KW-1185">Reference proteome</keyword>
<protein>
    <recommendedName>
        <fullName evidence="4">Vitelline membrane outer layer protein 1</fullName>
    </recommendedName>
</protein>